<organism evidence="1 2">
    <name type="scientific">Candidatus Yanofskybacteria bacterium RIFCSPHIGHO2_01_FULL_41_53</name>
    <dbReference type="NCBI Taxonomy" id="1802663"/>
    <lineage>
        <taxon>Bacteria</taxon>
        <taxon>Candidatus Yanofskyibacteriota</taxon>
    </lineage>
</organism>
<gene>
    <name evidence="1" type="ORF">A2650_00565</name>
</gene>
<evidence type="ECO:0000313" key="1">
    <source>
        <dbReference type="EMBL" id="OGN01365.1"/>
    </source>
</evidence>
<protein>
    <submittedName>
        <fullName evidence="1">Uncharacterized protein</fullName>
    </submittedName>
</protein>
<accession>A0A1F8EKH0</accession>
<dbReference type="AlphaFoldDB" id="A0A1F8EKH0"/>
<proteinExistence type="predicted"/>
<evidence type="ECO:0000313" key="2">
    <source>
        <dbReference type="Proteomes" id="UP000177117"/>
    </source>
</evidence>
<dbReference type="Proteomes" id="UP000177117">
    <property type="component" value="Unassembled WGS sequence"/>
</dbReference>
<dbReference type="EMBL" id="MGJD01000006">
    <property type="protein sequence ID" value="OGN01365.1"/>
    <property type="molecule type" value="Genomic_DNA"/>
</dbReference>
<comment type="caution">
    <text evidence="1">The sequence shown here is derived from an EMBL/GenBank/DDBJ whole genome shotgun (WGS) entry which is preliminary data.</text>
</comment>
<name>A0A1F8EKH0_9BACT</name>
<reference evidence="1 2" key="1">
    <citation type="journal article" date="2016" name="Nat. Commun.">
        <title>Thousands of microbial genomes shed light on interconnected biogeochemical processes in an aquifer system.</title>
        <authorList>
            <person name="Anantharaman K."/>
            <person name="Brown C.T."/>
            <person name="Hug L.A."/>
            <person name="Sharon I."/>
            <person name="Castelle C.J."/>
            <person name="Probst A.J."/>
            <person name="Thomas B.C."/>
            <person name="Singh A."/>
            <person name="Wilkins M.J."/>
            <person name="Karaoz U."/>
            <person name="Brodie E.L."/>
            <person name="Williams K.H."/>
            <person name="Hubbard S.S."/>
            <person name="Banfield J.F."/>
        </authorList>
    </citation>
    <scope>NUCLEOTIDE SEQUENCE [LARGE SCALE GENOMIC DNA]</scope>
</reference>
<sequence length="97" mass="11627">MYRRIESSDWMNRLDLWEALCDAGLPVQNRKWKRLENKSARFFFTEAGWQKYGHRTLSALRSMGVIARVISLKENDPRLNVIYHDKWQINVRFGGRK</sequence>